<dbReference type="PANTHER" id="PTHR15237:SF0">
    <property type="entry name" value="CELL CYCLE CHECKPOINT CONTROL PROTEIN"/>
    <property type="match status" value="1"/>
</dbReference>
<dbReference type="InterPro" id="IPR026584">
    <property type="entry name" value="Rad9"/>
</dbReference>
<evidence type="ECO:0000313" key="4">
    <source>
        <dbReference type="EMBL" id="RKF53406.1"/>
    </source>
</evidence>
<keyword evidence="2" id="KW-0227">DNA damage</keyword>
<dbReference type="InterPro" id="IPR046938">
    <property type="entry name" value="DNA_clamp_sf"/>
</dbReference>
<dbReference type="Gene3D" id="3.70.10.10">
    <property type="match status" value="1"/>
</dbReference>
<sequence length="439" mass="49838">MAILTFSLNPESLNKFYDVLVCLGKFSDYVSVEASQHKLVLTTLNSTKSAYASFSLSATKFFSKYNYKYIRPGRQIKEKFAFKIYNRALISVFKGRAVDPNREKETAVEKCEARVEDEEETLKSRFVIKMICRHGVRKIYRLVFEPLPPLHAIFDKESAHNYWSISSKVLREFTDHFGPGTEQLDIYSEAGRVNFTSFTEKIILGNEILKKPLHTNIAVDTLEFSGFSVEELLHIVISVKEFKAIVAHCAINNVMVNAFYSHPSSPMQITYDFDGIISEFILMTVGGSFATPANSEKQKRAKRPASRQPTAAESSSRKQLNQESFPSNQITRGPSQSKSIRPSPPPLQPSQQSESLFIQQADHDRKWEPLNFDDEDGEMLLWDVADKDHAGLDLRKPLSNSARDYQPSKIDEYISDPNVIEGIPPTQNLSQVWNLGLFD</sequence>
<dbReference type="PANTHER" id="PTHR15237">
    <property type="entry name" value="DNA REPAIR PROTEIN RAD9"/>
    <property type="match status" value="1"/>
</dbReference>
<dbReference type="InterPro" id="IPR007268">
    <property type="entry name" value="Rad9/Ddc1"/>
</dbReference>
<dbReference type="PIRSF" id="PIRSF009303">
    <property type="entry name" value="Cell_cycle_RAD9"/>
    <property type="match status" value="1"/>
</dbReference>
<dbReference type="AlphaFoldDB" id="A0A420H7K5"/>
<dbReference type="SUPFAM" id="SSF55979">
    <property type="entry name" value="DNA clamp"/>
    <property type="match status" value="1"/>
</dbReference>
<accession>A0A420H7K5</accession>
<dbReference type="Pfam" id="PF04139">
    <property type="entry name" value="Rad9"/>
    <property type="match status" value="1"/>
</dbReference>
<dbReference type="GO" id="GO:0030896">
    <property type="term" value="C:checkpoint clamp complex"/>
    <property type="evidence" value="ECO:0007669"/>
    <property type="project" value="UniProtKB-UniRule"/>
</dbReference>
<dbReference type="STRING" id="62708.A0A420H7K5"/>
<organism evidence="4 5">
    <name type="scientific">Golovinomyces cichoracearum</name>
    <dbReference type="NCBI Taxonomy" id="62708"/>
    <lineage>
        <taxon>Eukaryota</taxon>
        <taxon>Fungi</taxon>
        <taxon>Dikarya</taxon>
        <taxon>Ascomycota</taxon>
        <taxon>Pezizomycotina</taxon>
        <taxon>Leotiomycetes</taxon>
        <taxon>Erysiphales</taxon>
        <taxon>Erysiphaceae</taxon>
        <taxon>Golovinomyces</taxon>
    </lineage>
</organism>
<name>A0A420H7K5_9PEZI</name>
<dbReference type="GO" id="GO:0000076">
    <property type="term" value="P:DNA replication checkpoint signaling"/>
    <property type="evidence" value="ECO:0007669"/>
    <property type="project" value="TreeGrafter"/>
</dbReference>
<feature type="region of interest" description="Disordered" evidence="3">
    <location>
        <begin position="292"/>
        <end position="356"/>
    </location>
</feature>
<comment type="function">
    <text evidence="2">Acts in DNA repair and mutagenesis. Involved in promoting resistance to ionizing radiation and UV light, as well as regulating cell cycle progression after irradiation.</text>
</comment>
<gene>
    <name evidence="4" type="ORF">GcM3_219023</name>
</gene>
<comment type="similarity">
    <text evidence="1 2">Belongs to the rad9 family.</text>
</comment>
<comment type="caution">
    <text evidence="4">The sequence shown here is derived from an EMBL/GenBank/DDBJ whole genome shotgun (WGS) entry which is preliminary data.</text>
</comment>
<protein>
    <recommendedName>
        <fullName evidence="2">DNA repair protein rad9</fullName>
    </recommendedName>
</protein>
<evidence type="ECO:0000313" key="5">
    <source>
        <dbReference type="Proteomes" id="UP000283383"/>
    </source>
</evidence>
<reference evidence="4 5" key="1">
    <citation type="journal article" date="2018" name="BMC Genomics">
        <title>Comparative genome analyses reveal sequence features reflecting distinct modes of host-adaptation between dicot and monocot powdery mildew.</title>
        <authorList>
            <person name="Wu Y."/>
            <person name="Ma X."/>
            <person name="Pan Z."/>
            <person name="Kale S.D."/>
            <person name="Song Y."/>
            <person name="King H."/>
            <person name="Zhang Q."/>
            <person name="Presley C."/>
            <person name="Deng X."/>
            <person name="Wei C.I."/>
            <person name="Xiao S."/>
        </authorList>
    </citation>
    <scope>NUCLEOTIDE SEQUENCE [LARGE SCALE GENOMIC DNA]</scope>
    <source>
        <strain evidence="4">UMSG3</strain>
    </source>
</reference>
<dbReference type="EMBL" id="MCBQ01021904">
    <property type="protein sequence ID" value="RKF53406.1"/>
    <property type="molecule type" value="Genomic_DNA"/>
</dbReference>
<dbReference type="GO" id="GO:0071479">
    <property type="term" value="P:cellular response to ionizing radiation"/>
    <property type="evidence" value="ECO:0007669"/>
    <property type="project" value="TreeGrafter"/>
</dbReference>
<evidence type="ECO:0000256" key="1">
    <source>
        <dbReference type="ARBA" id="ARBA00008494"/>
    </source>
</evidence>
<evidence type="ECO:0000256" key="3">
    <source>
        <dbReference type="SAM" id="MobiDB-lite"/>
    </source>
</evidence>
<dbReference type="Proteomes" id="UP000283383">
    <property type="component" value="Unassembled WGS sequence"/>
</dbReference>
<evidence type="ECO:0000256" key="2">
    <source>
        <dbReference type="PIRNR" id="PIRNR009303"/>
    </source>
</evidence>
<feature type="compositionally biased region" description="Polar residues" evidence="3">
    <location>
        <begin position="307"/>
        <end position="340"/>
    </location>
</feature>
<dbReference type="GO" id="GO:0006281">
    <property type="term" value="P:DNA repair"/>
    <property type="evidence" value="ECO:0007669"/>
    <property type="project" value="UniProtKB-UniRule"/>
</dbReference>
<proteinExistence type="inferred from homology"/>
<keyword evidence="5" id="KW-1185">Reference proteome</keyword>
<dbReference type="GO" id="GO:0031573">
    <property type="term" value="P:mitotic intra-S DNA damage checkpoint signaling"/>
    <property type="evidence" value="ECO:0007669"/>
    <property type="project" value="TreeGrafter"/>
</dbReference>